<name>A0A813I5B6_POLGL</name>
<proteinExistence type="inferred from homology"/>
<reference evidence="3" key="1">
    <citation type="submission" date="2021-02" db="EMBL/GenBank/DDBJ databases">
        <authorList>
            <person name="Dougan E. K."/>
            <person name="Rhodes N."/>
            <person name="Thang M."/>
            <person name="Chan C."/>
        </authorList>
    </citation>
    <scope>NUCLEOTIDE SEQUENCE</scope>
</reference>
<evidence type="ECO:0008006" key="6">
    <source>
        <dbReference type="Google" id="ProtNLM"/>
    </source>
</evidence>
<dbReference type="Pfam" id="PF04051">
    <property type="entry name" value="TRAPP"/>
    <property type="match status" value="1"/>
</dbReference>
<gene>
    <name evidence="2" type="ORF">PGLA1383_LOCUS36423</name>
    <name evidence="3" type="ORF">PGLA2088_LOCUS3467</name>
</gene>
<dbReference type="PANTHER" id="PTHR12817:SF0">
    <property type="entry name" value="GEO08327P1"/>
    <property type="match status" value="1"/>
</dbReference>
<keyword evidence="5" id="KW-1185">Reference proteome</keyword>
<accession>A0A813I5B6</accession>
<dbReference type="PANTHER" id="PTHR12817">
    <property type="entry name" value="TRAFFICKING PROTEIN PARTICLE COMPLEX SUBUNIT 6B"/>
    <property type="match status" value="1"/>
</dbReference>
<dbReference type="EMBL" id="CAJNNV010026695">
    <property type="protein sequence ID" value="CAE8618825.1"/>
    <property type="molecule type" value="Genomic_DNA"/>
</dbReference>
<sequence>MADFPLPPPPPAAAFASEKARYVAAATTPGGFFGAGNAERPEREVSESVYLLLQAEMAHSLRDRLGVDVATERLGAIGFTTGIRLATRMTAVKLPITNERNLMKYVCKELWTYLFRKPANRLQTDRLGRYIIQDWSFRWLEQFQPPAASGGVALAGANGSPQTTLAGRALAVELQELACLHLALPCGLLRGALHALGLESKVSAEVSVQGLPQCTFIVTLEGSEQAAVAAAAAGAGATPGVTSNVNIEADMAVLGTNRSL</sequence>
<dbReference type="InterPro" id="IPR037992">
    <property type="entry name" value="TRAPPC6/Trs33"/>
</dbReference>
<evidence type="ECO:0000313" key="5">
    <source>
        <dbReference type="Proteomes" id="UP000654075"/>
    </source>
</evidence>
<dbReference type="Gene3D" id="3.30.1380.20">
    <property type="entry name" value="Trafficking protein particle complex subunit 3"/>
    <property type="match status" value="1"/>
</dbReference>
<dbReference type="Proteomes" id="UP000626109">
    <property type="component" value="Unassembled WGS sequence"/>
</dbReference>
<evidence type="ECO:0000313" key="2">
    <source>
        <dbReference type="EMBL" id="CAE8618825.1"/>
    </source>
</evidence>
<dbReference type="OrthoDB" id="448235at2759"/>
<evidence type="ECO:0000256" key="1">
    <source>
        <dbReference type="ARBA" id="ARBA00006218"/>
    </source>
</evidence>
<evidence type="ECO:0000313" key="3">
    <source>
        <dbReference type="EMBL" id="CAE8644916.1"/>
    </source>
</evidence>
<protein>
    <recommendedName>
        <fullName evidence="6">Trafficking protein particle complex subunit</fullName>
    </recommendedName>
</protein>
<dbReference type="Proteomes" id="UP000654075">
    <property type="component" value="Unassembled WGS sequence"/>
</dbReference>
<dbReference type="GO" id="GO:0030008">
    <property type="term" value="C:TRAPP complex"/>
    <property type="evidence" value="ECO:0007669"/>
    <property type="project" value="TreeGrafter"/>
</dbReference>
<dbReference type="SUPFAM" id="SSF111126">
    <property type="entry name" value="Ligand-binding domain in the NO signalling and Golgi transport"/>
    <property type="match status" value="1"/>
</dbReference>
<organism evidence="3 4">
    <name type="scientific">Polarella glacialis</name>
    <name type="common">Dinoflagellate</name>
    <dbReference type="NCBI Taxonomy" id="89957"/>
    <lineage>
        <taxon>Eukaryota</taxon>
        <taxon>Sar</taxon>
        <taxon>Alveolata</taxon>
        <taxon>Dinophyceae</taxon>
        <taxon>Suessiales</taxon>
        <taxon>Suessiaceae</taxon>
        <taxon>Polarella</taxon>
    </lineage>
</organism>
<dbReference type="InterPro" id="IPR024096">
    <property type="entry name" value="NO_sig/Golgi_transp_ligand-bd"/>
</dbReference>
<dbReference type="CDD" id="cd14944">
    <property type="entry name" value="TRAPPC6A_Trs33"/>
    <property type="match status" value="1"/>
</dbReference>
<comment type="similarity">
    <text evidence="1">Belongs to the TRAPP small subunits family. BET3 subfamily.</text>
</comment>
<dbReference type="GO" id="GO:0006888">
    <property type="term" value="P:endoplasmic reticulum to Golgi vesicle-mediated transport"/>
    <property type="evidence" value="ECO:0007669"/>
    <property type="project" value="TreeGrafter"/>
</dbReference>
<dbReference type="EMBL" id="CAJNNW010003006">
    <property type="protein sequence ID" value="CAE8644916.1"/>
    <property type="molecule type" value="Genomic_DNA"/>
</dbReference>
<dbReference type="GO" id="GO:0005801">
    <property type="term" value="C:cis-Golgi network"/>
    <property type="evidence" value="ECO:0007669"/>
    <property type="project" value="TreeGrafter"/>
</dbReference>
<dbReference type="AlphaFoldDB" id="A0A813I5B6"/>
<comment type="caution">
    <text evidence="3">The sequence shown here is derived from an EMBL/GenBank/DDBJ whole genome shotgun (WGS) entry which is preliminary data.</text>
</comment>
<dbReference type="GO" id="GO:0005802">
    <property type="term" value="C:trans-Golgi network"/>
    <property type="evidence" value="ECO:0007669"/>
    <property type="project" value="TreeGrafter"/>
</dbReference>
<evidence type="ECO:0000313" key="4">
    <source>
        <dbReference type="Proteomes" id="UP000626109"/>
    </source>
</evidence>
<dbReference type="InterPro" id="IPR007194">
    <property type="entry name" value="TRAPP_component"/>
</dbReference>